<dbReference type="Proteomes" id="UP000242414">
    <property type="component" value="Unassembled WGS sequence"/>
</dbReference>
<feature type="compositionally biased region" description="Basic residues" evidence="1">
    <location>
        <begin position="76"/>
        <end position="90"/>
    </location>
</feature>
<dbReference type="VEuPathDB" id="FungiDB:BCV72DRAFT_138461"/>
<reference evidence="2" key="1">
    <citation type="journal article" date="2016" name="Proc. Natl. Acad. Sci. U.S.A.">
        <title>Lipid metabolic changes in an early divergent fungus govern the establishment of a mutualistic symbiosis with endobacteria.</title>
        <authorList>
            <person name="Lastovetsky O.A."/>
            <person name="Gaspar M.L."/>
            <person name="Mondo S.J."/>
            <person name="LaButti K.M."/>
            <person name="Sandor L."/>
            <person name="Grigoriev I.V."/>
            <person name="Henry S.A."/>
            <person name="Pawlowska T.E."/>
        </authorList>
    </citation>
    <scope>NUCLEOTIDE SEQUENCE [LARGE SCALE GENOMIC DNA]</scope>
    <source>
        <strain evidence="2">ATCC 52814</strain>
    </source>
</reference>
<feature type="compositionally biased region" description="Basic and acidic residues" evidence="1">
    <location>
        <begin position="91"/>
        <end position="102"/>
    </location>
</feature>
<name>A0A1X0R0G5_RHIZD</name>
<evidence type="ECO:0000256" key="1">
    <source>
        <dbReference type="SAM" id="MobiDB-lite"/>
    </source>
</evidence>
<protein>
    <submittedName>
        <fullName evidence="2">Uncharacterized protein</fullName>
    </submittedName>
</protein>
<evidence type="ECO:0000313" key="2">
    <source>
        <dbReference type="EMBL" id="ORE05486.1"/>
    </source>
</evidence>
<accession>A0A1X0R0G5</accession>
<dbReference type="EMBL" id="KV921943">
    <property type="protein sequence ID" value="ORE05486.1"/>
    <property type="molecule type" value="Genomic_DNA"/>
</dbReference>
<gene>
    <name evidence="2" type="ORF">BCV72DRAFT_138461</name>
</gene>
<dbReference type="OrthoDB" id="2289814at2759"/>
<feature type="non-terminal residue" evidence="2">
    <location>
        <position position="190"/>
    </location>
</feature>
<organism evidence="2">
    <name type="scientific">Rhizopus microsporus var. microsporus</name>
    <dbReference type="NCBI Taxonomy" id="86635"/>
    <lineage>
        <taxon>Eukaryota</taxon>
        <taxon>Fungi</taxon>
        <taxon>Fungi incertae sedis</taxon>
        <taxon>Mucoromycota</taxon>
        <taxon>Mucoromycotina</taxon>
        <taxon>Mucoromycetes</taxon>
        <taxon>Mucorales</taxon>
        <taxon>Mucorineae</taxon>
        <taxon>Rhizopodaceae</taxon>
        <taxon>Rhizopus</taxon>
    </lineage>
</organism>
<proteinExistence type="predicted"/>
<dbReference type="AlphaFoldDB" id="A0A1X0R0G5"/>
<feature type="region of interest" description="Disordered" evidence="1">
    <location>
        <begin position="72"/>
        <end position="105"/>
    </location>
</feature>
<sequence>MNEFKTNKAWAQLFEQVGPRAFGELILDHIVITRLSGGGYFQISGYPISRLPKPKIKKNIFKRKREEPKDEMIAHPFKRPKLSRRQKKKLKVAEQKEEEKHTTKQPIPDELFINRRSIRYILSEIKDIDGEMMAQSSDNGKYCIVITWSNSILDRGLKEKIVDFLKHIFPEEFSTKNRKASMQRVKGITL</sequence>